<accession>A0A919UAG7</accession>
<dbReference type="RefSeq" id="WP_203850212.1">
    <property type="nucleotide sequence ID" value="NZ_BAAAVW010000003.1"/>
</dbReference>
<gene>
    <name evidence="1" type="ORF">Dsi01nite_065450</name>
</gene>
<organism evidence="1 2">
    <name type="scientific">Dactylosporangium siamense</name>
    <dbReference type="NCBI Taxonomy" id="685454"/>
    <lineage>
        <taxon>Bacteria</taxon>
        <taxon>Bacillati</taxon>
        <taxon>Actinomycetota</taxon>
        <taxon>Actinomycetes</taxon>
        <taxon>Micromonosporales</taxon>
        <taxon>Micromonosporaceae</taxon>
        <taxon>Dactylosporangium</taxon>
    </lineage>
</organism>
<comment type="caution">
    <text evidence="1">The sequence shown here is derived from an EMBL/GenBank/DDBJ whole genome shotgun (WGS) entry which is preliminary data.</text>
</comment>
<dbReference type="Proteomes" id="UP000660611">
    <property type="component" value="Unassembled WGS sequence"/>
</dbReference>
<proteinExistence type="predicted"/>
<protein>
    <submittedName>
        <fullName evidence="1">Uncharacterized protein</fullName>
    </submittedName>
</protein>
<sequence>MTEHFLRFEHEVRDGLHTYTARAGRTMVEHEWPGLQYLAPYPDDDPELNPAERFGISNFVSERLAVWRAVAWAVTEGLHRCASPHWVRNSAASVLGVERSAVRLVRWEYDADADGGPGFVAAASGVQISPPPDQWELDHRDFAGLFPLASFADLTLLDSVVQHEIRAQVTVFGLHRGRFEEVAAALDDQDRPPPAALLRPGEMMVSLATVRDEWFTDWDNILTVMTPTATSTVDRVAAHYATAYRRYLDAMPALRTMADFNPAAERLLALP</sequence>
<dbReference type="AlphaFoldDB" id="A0A919UAG7"/>
<keyword evidence="2" id="KW-1185">Reference proteome</keyword>
<evidence type="ECO:0000313" key="1">
    <source>
        <dbReference type="EMBL" id="GIG48504.1"/>
    </source>
</evidence>
<reference evidence="1" key="1">
    <citation type="submission" date="2021-01" db="EMBL/GenBank/DDBJ databases">
        <title>Whole genome shotgun sequence of Dactylosporangium siamense NBRC 106093.</title>
        <authorList>
            <person name="Komaki H."/>
            <person name="Tamura T."/>
        </authorList>
    </citation>
    <scope>NUCLEOTIDE SEQUENCE</scope>
    <source>
        <strain evidence="1">NBRC 106093</strain>
    </source>
</reference>
<name>A0A919UAG7_9ACTN</name>
<evidence type="ECO:0000313" key="2">
    <source>
        <dbReference type="Proteomes" id="UP000660611"/>
    </source>
</evidence>
<dbReference type="EMBL" id="BONQ01000105">
    <property type="protein sequence ID" value="GIG48504.1"/>
    <property type="molecule type" value="Genomic_DNA"/>
</dbReference>